<dbReference type="AlphaFoldDB" id="A0A1S7LMN4"/>
<proteinExistence type="inferred from homology"/>
<dbReference type="GO" id="GO:0009086">
    <property type="term" value="P:methionine biosynthetic process"/>
    <property type="evidence" value="ECO:0007669"/>
    <property type="project" value="UniProtKB-UniRule"/>
</dbReference>
<protein>
    <recommendedName>
        <fullName evidence="7">Homoserine O-succinyltransferase</fullName>
        <shortName evidence="7">HST</shortName>
        <ecNumber evidence="7">2.3.1.46</ecNumber>
    </recommendedName>
    <alternativeName>
        <fullName evidence="7">Homoserine transsuccinylase</fullName>
        <shortName evidence="7">HTS</shortName>
    </alternativeName>
</protein>
<evidence type="ECO:0000259" key="10">
    <source>
        <dbReference type="Pfam" id="PF00561"/>
    </source>
</evidence>
<dbReference type="PANTHER" id="PTHR32268">
    <property type="entry name" value="HOMOSERINE O-ACETYLTRANSFERASE"/>
    <property type="match status" value="1"/>
</dbReference>
<evidence type="ECO:0000256" key="1">
    <source>
        <dbReference type="ARBA" id="ARBA00011738"/>
    </source>
</evidence>
<keyword evidence="6 7" id="KW-0012">Acyltransferase</keyword>
<comment type="subunit">
    <text evidence="1 7">Homodimer.</text>
</comment>
<dbReference type="HAMAP" id="MF_00296">
    <property type="entry name" value="MetX_acyltransf"/>
    <property type="match status" value="1"/>
</dbReference>
<dbReference type="Gene3D" id="1.10.1740.110">
    <property type="match status" value="1"/>
</dbReference>
<reference evidence="11" key="1">
    <citation type="submission" date="2015-04" db="EMBL/GenBank/DDBJ databases">
        <authorList>
            <person name="Syromyatnikov M.Y."/>
            <person name="Popov V.N."/>
        </authorList>
    </citation>
    <scope>NUCLEOTIDE SEQUENCE</scope>
    <source>
        <strain evidence="11">MO-1</strain>
    </source>
</reference>
<comment type="pathway">
    <text evidence="7">Amino-acid biosynthesis; L-methionine biosynthesis via de novo pathway; O-succinyl-L-homoserine from L-homoserine: step 1/1.</text>
</comment>
<evidence type="ECO:0000256" key="2">
    <source>
        <dbReference type="ARBA" id="ARBA00022490"/>
    </source>
</evidence>
<dbReference type="Gene3D" id="3.40.50.1820">
    <property type="entry name" value="alpha/beta hydrolase"/>
    <property type="match status" value="1"/>
</dbReference>
<accession>A0A1S7LMN4</accession>
<dbReference type="UniPathway" id="UPA00051">
    <property type="reaction ID" value="UER00075"/>
</dbReference>
<keyword evidence="2 7" id="KW-0963">Cytoplasm</keyword>
<dbReference type="NCBIfam" id="NF001209">
    <property type="entry name" value="PRK00175.1"/>
    <property type="match status" value="1"/>
</dbReference>
<evidence type="ECO:0000256" key="7">
    <source>
        <dbReference type="HAMAP-Rule" id="MF_00296"/>
    </source>
</evidence>
<evidence type="ECO:0000256" key="4">
    <source>
        <dbReference type="ARBA" id="ARBA00022679"/>
    </source>
</evidence>
<evidence type="ECO:0000256" key="3">
    <source>
        <dbReference type="ARBA" id="ARBA00022605"/>
    </source>
</evidence>
<evidence type="ECO:0000256" key="8">
    <source>
        <dbReference type="PIRSR" id="PIRSR000443-1"/>
    </source>
</evidence>
<dbReference type="FunFam" id="1.10.1740.110:FF:000001">
    <property type="entry name" value="Homoserine O-acetyltransferase"/>
    <property type="match status" value="1"/>
</dbReference>
<comment type="subcellular location">
    <subcellularLocation>
        <location evidence="7">Cytoplasm</location>
    </subcellularLocation>
</comment>
<sequence>MSQADSNRTQTNSDSGTEEGSVGIVESQHAQLFDAENPLPLDCGTSLAPVTVTYETYGTLNADRSNAILLCHALSGNAHAAGRHHPDDRKPGWWDAYVGPGKPFDTNRYFVISSNNLGGCDGTTGPSSICPKTGMPYGLSFPMITIGDIVRVHKALINHLGIDKLMAVVGGSMGGMQALQWSLDYPEMVPACVIIAATPRLSAQNIAFNAVARQAIMADSHFNGGDYYSLPSDPDPLPRPESGLALARMMAHITYLSEQGLHERFGRRLQDREALSYGFETDFAVESYLSYQGSSFVKKFDANTYLYITKAMDYFDPFPDQKSAAKRLEQVESRFLVMSFDTDWRFDTSRSKDLVRTLNRHMKSVSFQEFSSPHGHDAFLLPHEGYQDTLSAFLKRTYLDFTGGTP</sequence>
<comment type="caution">
    <text evidence="7">Lacks conserved residue(s) required for the propagation of feature annotation.</text>
</comment>
<dbReference type="PANTHER" id="PTHR32268:SF11">
    <property type="entry name" value="HOMOSERINE O-ACETYLTRANSFERASE"/>
    <property type="match status" value="1"/>
</dbReference>
<dbReference type="GO" id="GO:0004414">
    <property type="term" value="F:homoserine O-acetyltransferase activity"/>
    <property type="evidence" value="ECO:0007669"/>
    <property type="project" value="UniProtKB-ARBA"/>
</dbReference>
<dbReference type="GO" id="GO:0005737">
    <property type="term" value="C:cytoplasm"/>
    <property type="evidence" value="ECO:0007669"/>
    <property type="project" value="UniProtKB-SubCell"/>
</dbReference>
<dbReference type="Pfam" id="PF00561">
    <property type="entry name" value="Abhydrolase_1"/>
    <property type="match status" value="1"/>
</dbReference>
<feature type="binding site" evidence="7">
    <location>
        <position position="377"/>
    </location>
    <ligand>
        <name>substrate</name>
    </ligand>
</feature>
<comment type="similarity">
    <text evidence="7">Belongs to the AB hydrolase superfamily. MetX family.</text>
</comment>
<feature type="site" description="Important for acyl-CoA specificity" evidence="7">
    <location>
        <position position="345"/>
    </location>
</feature>
<dbReference type="PIRSF" id="PIRSF000443">
    <property type="entry name" value="Homoser_Ac_trans"/>
    <property type="match status" value="1"/>
</dbReference>
<feature type="active site" evidence="7 8">
    <location>
        <position position="376"/>
    </location>
</feature>
<dbReference type="NCBIfam" id="TIGR01392">
    <property type="entry name" value="homoserO_Ac_trn"/>
    <property type="match status" value="1"/>
</dbReference>
<keyword evidence="3 7" id="KW-0028">Amino-acid biosynthesis</keyword>
<dbReference type="EC" id="2.3.1.46" evidence="7"/>
<dbReference type="InterPro" id="IPR000073">
    <property type="entry name" value="AB_hydrolase_1"/>
</dbReference>
<dbReference type="GO" id="GO:0009092">
    <property type="term" value="P:homoserine metabolic process"/>
    <property type="evidence" value="ECO:0007669"/>
    <property type="project" value="TreeGrafter"/>
</dbReference>
<evidence type="ECO:0000313" key="11">
    <source>
        <dbReference type="EMBL" id="CRH07006.1"/>
    </source>
</evidence>
<feature type="domain" description="AB hydrolase-1" evidence="10">
    <location>
        <begin position="66"/>
        <end position="235"/>
    </location>
</feature>
<dbReference type="GO" id="GO:0008899">
    <property type="term" value="F:homoserine O-succinyltransferase activity"/>
    <property type="evidence" value="ECO:0007669"/>
    <property type="project" value="UniProtKB-UniRule"/>
</dbReference>
<dbReference type="InterPro" id="IPR029058">
    <property type="entry name" value="AB_hydrolase_fold"/>
</dbReference>
<comment type="function">
    <text evidence="7">Transfers a succinyl group from succinyl-CoA to L-homoserine, forming succinyl-L-homoserine.</text>
</comment>
<dbReference type="SUPFAM" id="SSF53474">
    <property type="entry name" value="alpha/beta-Hydrolases"/>
    <property type="match status" value="1"/>
</dbReference>
<keyword evidence="5 7" id="KW-0486">Methionine biosynthesis</keyword>
<feature type="region of interest" description="Disordered" evidence="9">
    <location>
        <begin position="1"/>
        <end position="22"/>
    </location>
</feature>
<feature type="active site" description="Nucleophile" evidence="7 8">
    <location>
        <position position="172"/>
    </location>
</feature>
<dbReference type="InterPro" id="IPR008220">
    <property type="entry name" value="HAT_MetX-like"/>
</dbReference>
<feature type="binding site" evidence="7">
    <location>
        <position position="248"/>
    </location>
    <ligand>
        <name>substrate</name>
    </ligand>
</feature>
<name>A0A1S7LMN4_MAGMO</name>
<dbReference type="EMBL" id="LO017727">
    <property type="protein sequence ID" value="CRH07006.1"/>
    <property type="molecule type" value="Genomic_DNA"/>
</dbReference>
<evidence type="ECO:0000256" key="9">
    <source>
        <dbReference type="SAM" id="MobiDB-lite"/>
    </source>
</evidence>
<gene>
    <name evidence="11" type="primary">metX</name>
    <name evidence="7" type="synonym">metXS</name>
    <name evidence="11" type="ORF">MAGMO_2859</name>
</gene>
<feature type="active site" evidence="7 8">
    <location>
        <position position="343"/>
    </location>
</feature>
<evidence type="ECO:0000256" key="6">
    <source>
        <dbReference type="ARBA" id="ARBA00023315"/>
    </source>
</evidence>
<feature type="compositionally biased region" description="Polar residues" evidence="9">
    <location>
        <begin position="1"/>
        <end position="15"/>
    </location>
</feature>
<evidence type="ECO:0000256" key="5">
    <source>
        <dbReference type="ARBA" id="ARBA00023167"/>
    </source>
</evidence>
<comment type="catalytic activity">
    <reaction evidence="7">
        <text>L-homoserine + succinyl-CoA = O-succinyl-L-homoserine + CoA</text>
        <dbReference type="Rhea" id="RHEA:22008"/>
        <dbReference type="ChEBI" id="CHEBI:57287"/>
        <dbReference type="ChEBI" id="CHEBI:57292"/>
        <dbReference type="ChEBI" id="CHEBI:57476"/>
        <dbReference type="ChEBI" id="CHEBI:57661"/>
        <dbReference type="EC" id="2.3.1.46"/>
    </reaction>
</comment>
<keyword evidence="4 7" id="KW-0808">Transferase</keyword>
<organism evidence="11">
    <name type="scientific">Magnetococcus massalia (strain MO-1)</name>
    <dbReference type="NCBI Taxonomy" id="451514"/>
    <lineage>
        <taxon>Bacteria</taxon>
        <taxon>Pseudomonadati</taxon>
        <taxon>Pseudomonadota</taxon>
        <taxon>Magnetococcia</taxon>
        <taxon>Magnetococcales</taxon>
        <taxon>Magnetococcaceae</taxon>
        <taxon>Magnetococcus</taxon>
    </lineage>
</organism>